<feature type="transmembrane region" description="Helical" evidence="1">
    <location>
        <begin position="53"/>
        <end position="75"/>
    </location>
</feature>
<feature type="transmembrane region" description="Helical" evidence="1">
    <location>
        <begin position="265"/>
        <end position="287"/>
    </location>
</feature>
<dbReference type="SUPFAM" id="SSF103481">
    <property type="entry name" value="Multidrug resistance efflux transporter EmrE"/>
    <property type="match status" value="2"/>
</dbReference>
<keyword evidence="1" id="KW-0812">Transmembrane</keyword>
<dbReference type="RefSeq" id="WP_149080917.1">
    <property type="nucleotide sequence ID" value="NZ_VTAW01000007.1"/>
</dbReference>
<dbReference type="Proteomes" id="UP000324104">
    <property type="component" value="Unassembled WGS sequence"/>
</dbReference>
<proteinExistence type="predicted"/>
<organism evidence="3 4">
    <name type="scientific">Natrialba swarupiae</name>
    <dbReference type="NCBI Taxonomy" id="2448032"/>
    <lineage>
        <taxon>Archaea</taxon>
        <taxon>Methanobacteriati</taxon>
        <taxon>Methanobacteriota</taxon>
        <taxon>Stenosarchaea group</taxon>
        <taxon>Halobacteria</taxon>
        <taxon>Halobacteriales</taxon>
        <taxon>Natrialbaceae</taxon>
        <taxon>Natrialba</taxon>
    </lineage>
</organism>
<evidence type="ECO:0000259" key="2">
    <source>
        <dbReference type="Pfam" id="PF00892"/>
    </source>
</evidence>
<keyword evidence="4" id="KW-1185">Reference proteome</keyword>
<sequence length="316" mass="33725">MTGVCLLRVYRKVIMVDLSHLFAITLTLGAAVANASQNVFVRKGTDEGKAFDAVMIVMLINSAVLIPGVVLLYYPEYHLTRFSWISFIGAGLFGTLLGRMLTYTSIDTIGASRTAPIVASQALFATVFGILVLGESLTPIHGLGIVLIVSGVSLITWETSHNSLNNIPRRELLIGLVIPFGAAIAYGAEPIFASTGFNEGTPAPVGLAIKTASATLGFTLYLRWKGTLPAMSGLYTKNSRWFVLAGISNTLFLVGYYVALEIAPVNVVVPVLITNTLFTVFLSAAFLPKRLENVTWKIVAAATIVVVGVVTVTLQG</sequence>
<feature type="domain" description="EamA" evidence="2">
    <location>
        <begin position="22"/>
        <end position="156"/>
    </location>
</feature>
<dbReference type="InterPro" id="IPR037185">
    <property type="entry name" value="EmrE-like"/>
</dbReference>
<dbReference type="PANTHER" id="PTHR22911:SF137">
    <property type="entry name" value="SOLUTE CARRIER FAMILY 35 MEMBER G2-RELATED"/>
    <property type="match status" value="1"/>
</dbReference>
<dbReference type="PANTHER" id="PTHR22911">
    <property type="entry name" value="ACYL-MALONYL CONDENSING ENZYME-RELATED"/>
    <property type="match status" value="1"/>
</dbReference>
<evidence type="ECO:0000313" key="3">
    <source>
        <dbReference type="EMBL" id="TYT62630.1"/>
    </source>
</evidence>
<feature type="transmembrane region" description="Helical" evidence="1">
    <location>
        <begin position="140"/>
        <end position="160"/>
    </location>
</feature>
<dbReference type="Gene3D" id="1.10.3730.20">
    <property type="match status" value="1"/>
</dbReference>
<dbReference type="EMBL" id="VTAW01000007">
    <property type="protein sequence ID" value="TYT62630.1"/>
    <property type="molecule type" value="Genomic_DNA"/>
</dbReference>
<dbReference type="InterPro" id="IPR000620">
    <property type="entry name" value="EamA_dom"/>
</dbReference>
<feature type="transmembrane region" description="Helical" evidence="1">
    <location>
        <begin position="20"/>
        <end position="41"/>
    </location>
</feature>
<dbReference type="Pfam" id="PF00892">
    <property type="entry name" value="EamA"/>
    <property type="match status" value="1"/>
</dbReference>
<feature type="transmembrane region" description="Helical" evidence="1">
    <location>
        <begin position="114"/>
        <end position="134"/>
    </location>
</feature>
<feature type="transmembrane region" description="Helical" evidence="1">
    <location>
        <begin position="81"/>
        <end position="102"/>
    </location>
</feature>
<feature type="transmembrane region" description="Helical" evidence="1">
    <location>
        <begin position="294"/>
        <end position="314"/>
    </location>
</feature>
<dbReference type="AlphaFoldDB" id="A0A5D5ASY9"/>
<comment type="caution">
    <text evidence="3">The sequence shown here is derived from an EMBL/GenBank/DDBJ whole genome shotgun (WGS) entry which is preliminary data.</text>
</comment>
<reference evidence="3 4" key="1">
    <citation type="submission" date="2019-08" db="EMBL/GenBank/DDBJ databases">
        <title>Archaea genome.</title>
        <authorList>
            <person name="Kajale S."/>
            <person name="Shouche Y."/>
            <person name="Deshpande N."/>
            <person name="Sharma A."/>
        </authorList>
    </citation>
    <scope>NUCLEOTIDE SEQUENCE [LARGE SCALE GENOMIC DNA]</scope>
    <source>
        <strain evidence="3 4">ESP3B_9</strain>
    </source>
</reference>
<keyword evidence="1" id="KW-1133">Transmembrane helix</keyword>
<feature type="transmembrane region" description="Helical" evidence="1">
    <location>
        <begin position="242"/>
        <end position="259"/>
    </location>
</feature>
<accession>A0A5D5ASY9</accession>
<dbReference type="GO" id="GO:0016020">
    <property type="term" value="C:membrane"/>
    <property type="evidence" value="ECO:0007669"/>
    <property type="project" value="InterPro"/>
</dbReference>
<protein>
    <submittedName>
        <fullName evidence="3">DMT family transporter</fullName>
    </submittedName>
</protein>
<keyword evidence="1" id="KW-0472">Membrane</keyword>
<gene>
    <name evidence="3" type="ORF">FYC77_07635</name>
</gene>
<name>A0A5D5ASY9_9EURY</name>
<evidence type="ECO:0000256" key="1">
    <source>
        <dbReference type="SAM" id="Phobius"/>
    </source>
</evidence>
<feature type="transmembrane region" description="Helical" evidence="1">
    <location>
        <begin position="172"/>
        <end position="193"/>
    </location>
</feature>
<evidence type="ECO:0000313" key="4">
    <source>
        <dbReference type="Proteomes" id="UP000324104"/>
    </source>
</evidence>